<dbReference type="GeneID" id="81594464"/>
<feature type="transmembrane region" description="Helical" evidence="1">
    <location>
        <begin position="62"/>
        <end position="82"/>
    </location>
</feature>
<dbReference type="AlphaFoldDB" id="A0AAD6CJ53"/>
<protein>
    <submittedName>
        <fullName evidence="2">Uncharacterized protein</fullName>
    </submittedName>
</protein>
<sequence length="131" mass="15258">MERQYASNSNPEKITTLGTFSEHVAVPLYAIGWILMWLVGTMLEYTVFVYDSVVNKRPIYRRYFEICLPMPVFALFCVALWVSVKCMVKCVEGSVDFLYSLSTEDDPKTVIRDYEEHIEQYEKPHKVINDG</sequence>
<evidence type="ECO:0000313" key="3">
    <source>
        <dbReference type="Proteomes" id="UP001213681"/>
    </source>
</evidence>
<comment type="caution">
    <text evidence="2">The sequence shown here is derived from an EMBL/GenBank/DDBJ whole genome shotgun (WGS) entry which is preliminary data.</text>
</comment>
<dbReference type="EMBL" id="JAPVEA010000001">
    <property type="protein sequence ID" value="KAJ5465141.1"/>
    <property type="molecule type" value="Genomic_DNA"/>
</dbReference>
<keyword evidence="1" id="KW-1133">Transmembrane helix</keyword>
<organism evidence="2 3">
    <name type="scientific">Penicillium daleae</name>
    <dbReference type="NCBI Taxonomy" id="63821"/>
    <lineage>
        <taxon>Eukaryota</taxon>
        <taxon>Fungi</taxon>
        <taxon>Dikarya</taxon>
        <taxon>Ascomycota</taxon>
        <taxon>Pezizomycotina</taxon>
        <taxon>Eurotiomycetes</taxon>
        <taxon>Eurotiomycetidae</taxon>
        <taxon>Eurotiales</taxon>
        <taxon>Aspergillaceae</taxon>
        <taxon>Penicillium</taxon>
    </lineage>
</organism>
<keyword evidence="1" id="KW-0472">Membrane</keyword>
<feature type="transmembrane region" description="Helical" evidence="1">
    <location>
        <begin position="28"/>
        <end position="50"/>
    </location>
</feature>
<dbReference type="Proteomes" id="UP001213681">
    <property type="component" value="Unassembled WGS sequence"/>
</dbReference>
<dbReference type="RefSeq" id="XP_056771988.1">
    <property type="nucleotide sequence ID" value="XM_056904221.1"/>
</dbReference>
<reference evidence="2" key="2">
    <citation type="journal article" date="2023" name="IMA Fungus">
        <title>Comparative genomic study of the Penicillium genus elucidates a diverse pangenome and 15 lateral gene transfer events.</title>
        <authorList>
            <person name="Petersen C."/>
            <person name="Sorensen T."/>
            <person name="Nielsen M.R."/>
            <person name="Sondergaard T.E."/>
            <person name="Sorensen J.L."/>
            <person name="Fitzpatrick D.A."/>
            <person name="Frisvad J.C."/>
            <person name="Nielsen K.L."/>
        </authorList>
    </citation>
    <scope>NUCLEOTIDE SEQUENCE</scope>
    <source>
        <strain evidence="2">IBT 16125</strain>
    </source>
</reference>
<keyword evidence="3" id="KW-1185">Reference proteome</keyword>
<evidence type="ECO:0000313" key="2">
    <source>
        <dbReference type="EMBL" id="KAJ5465141.1"/>
    </source>
</evidence>
<accession>A0AAD6CJ53</accession>
<evidence type="ECO:0000256" key="1">
    <source>
        <dbReference type="SAM" id="Phobius"/>
    </source>
</evidence>
<reference evidence="2" key="1">
    <citation type="submission" date="2022-12" db="EMBL/GenBank/DDBJ databases">
        <authorList>
            <person name="Petersen C."/>
        </authorList>
    </citation>
    <scope>NUCLEOTIDE SEQUENCE</scope>
    <source>
        <strain evidence="2">IBT 16125</strain>
    </source>
</reference>
<proteinExistence type="predicted"/>
<gene>
    <name evidence="2" type="ORF">N7458_000827</name>
</gene>
<keyword evidence="1" id="KW-0812">Transmembrane</keyword>
<name>A0AAD6CJ53_9EURO</name>